<name>A0AAE3IP70_9BACT</name>
<evidence type="ECO:0000256" key="1">
    <source>
        <dbReference type="ARBA" id="ARBA00022485"/>
    </source>
</evidence>
<evidence type="ECO:0000256" key="4">
    <source>
        <dbReference type="ARBA" id="ARBA00023004"/>
    </source>
</evidence>
<accession>A0AAE3IP70</accession>
<dbReference type="Pfam" id="PF12831">
    <property type="entry name" value="FAD_oxidored"/>
    <property type="match status" value="1"/>
</dbReference>
<dbReference type="PANTHER" id="PTHR43498">
    <property type="entry name" value="FERREDOXIN:COB-COM HETERODISULFIDE REDUCTASE SUBUNIT A"/>
    <property type="match status" value="1"/>
</dbReference>
<dbReference type="EMBL" id="JAOTPL010000013">
    <property type="protein sequence ID" value="MCU7694760.1"/>
    <property type="molecule type" value="Genomic_DNA"/>
</dbReference>
<keyword evidence="5" id="KW-0411">Iron-sulfur</keyword>
<keyword evidence="1" id="KW-0004">4Fe-4S</keyword>
<comment type="caution">
    <text evidence="8">The sequence shown here is derived from an EMBL/GenBank/DDBJ whole genome shotgun (WGS) entry which is preliminary data.</text>
</comment>
<evidence type="ECO:0000256" key="5">
    <source>
        <dbReference type="ARBA" id="ARBA00023014"/>
    </source>
</evidence>
<feature type="signal peptide" evidence="6">
    <location>
        <begin position="1"/>
        <end position="25"/>
    </location>
</feature>
<feature type="chain" id="PRO_5042145519" evidence="6">
    <location>
        <begin position="26"/>
        <end position="619"/>
    </location>
</feature>
<evidence type="ECO:0000313" key="9">
    <source>
        <dbReference type="Proteomes" id="UP001209317"/>
    </source>
</evidence>
<dbReference type="PANTHER" id="PTHR43498:SF1">
    <property type="entry name" value="COB--COM HETERODISULFIDE REDUCTASE IRON-SULFUR SUBUNIT A"/>
    <property type="match status" value="1"/>
</dbReference>
<keyword evidence="4" id="KW-0408">Iron</keyword>
<feature type="domain" description="SLH" evidence="7">
    <location>
        <begin position="478"/>
        <end position="548"/>
    </location>
</feature>
<organism evidence="8 9">
    <name type="scientific">Haoranjiania flava</name>
    <dbReference type="NCBI Taxonomy" id="1856322"/>
    <lineage>
        <taxon>Bacteria</taxon>
        <taxon>Pseudomonadati</taxon>
        <taxon>Bacteroidota</taxon>
        <taxon>Chitinophagia</taxon>
        <taxon>Chitinophagales</taxon>
        <taxon>Chitinophagaceae</taxon>
        <taxon>Haoranjiania</taxon>
    </lineage>
</organism>
<reference evidence="8" key="1">
    <citation type="submission" date="2022-10" db="EMBL/GenBank/DDBJ databases">
        <authorList>
            <person name="Kim H.S."/>
            <person name="Kim J.-S."/>
            <person name="Suh M.K."/>
            <person name="Eom M.K."/>
            <person name="Lee J.-S."/>
        </authorList>
    </citation>
    <scope>NUCLEOTIDE SEQUENCE</scope>
    <source>
        <strain evidence="8">LIP-5</strain>
    </source>
</reference>
<dbReference type="InterPro" id="IPR039650">
    <property type="entry name" value="HdrA-like"/>
</dbReference>
<protein>
    <submittedName>
        <fullName evidence="8">FAD-dependent oxidoreductase</fullName>
    </submittedName>
</protein>
<evidence type="ECO:0000256" key="6">
    <source>
        <dbReference type="SAM" id="SignalP"/>
    </source>
</evidence>
<dbReference type="GO" id="GO:0016491">
    <property type="term" value="F:oxidoreductase activity"/>
    <property type="evidence" value="ECO:0007669"/>
    <property type="project" value="UniProtKB-KW"/>
</dbReference>
<proteinExistence type="predicted"/>
<dbReference type="GO" id="GO:0046872">
    <property type="term" value="F:metal ion binding"/>
    <property type="evidence" value="ECO:0007669"/>
    <property type="project" value="UniProtKB-KW"/>
</dbReference>
<evidence type="ECO:0000256" key="2">
    <source>
        <dbReference type="ARBA" id="ARBA00022723"/>
    </source>
</evidence>
<dbReference type="RefSeq" id="WP_263038246.1">
    <property type="nucleotide sequence ID" value="NZ_JAOTPL010000013.1"/>
</dbReference>
<dbReference type="SUPFAM" id="SSF51905">
    <property type="entry name" value="FAD/NAD(P)-binding domain"/>
    <property type="match status" value="1"/>
</dbReference>
<evidence type="ECO:0000259" key="7">
    <source>
        <dbReference type="PROSITE" id="PS51272"/>
    </source>
</evidence>
<sequence length="619" mass="68607">MCNVFTGKFFLIVALFSFQARFAAAQQYDVIILGGGASGTTAGIQASRMGAKTLIVEETEWLGGMLTAAGVSAIDGNHNLPSGLWNEFREALYNYYGGPAAVETGWVSNTLFEPSVGNKILKKLADEKQLTILHKAKCTGVNKKAGLWEVTVFQNKKTRTYTSKIIIDATELGDVAALLGVKYNIGMDSRHETNEFIAPEKANHFIQDVTYVATLKDYGKNADKTIPKPQGYNEAAFANACDIADPLHYENPNSNCHRMMEYGKLPNNKYMINWPRDGNDIYMNVIDSSAAARAREYEKAKLHTLRFVYFIQTKLGYKHLGLADDEFPTKDKLPMFPYFRESRRIQGLVRLTLNDMLEPFSQKTALYRTGIAVGDYPLDHHSNENKDAPKIDFIKVKIPSYNVPLGSLIPKDVDGLIVAEKSISVTNIVNGATRLQPVVLLIGQAAGSLAAISAMQNVEPKQVPVRAVQKALLASKAYLMPYIDVKPQDKYFDAIQRVGATGILKGYGVPYNWANQTWFYPERPISEYELLQGLRTYYPILDGFQGSGRALTAGYAWQAFSKIDSTLTEDKFSLMWKNISGEKTYSATAAVNRGLAAAMIDACLHPFDIPVDMNGIPLK</sequence>
<keyword evidence="3" id="KW-0560">Oxidoreductase</keyword>
<evidence type="ECO:0000256" key="3">
    <source>
        <dbReference type="ARBA" id="ARBA00023002"/>
    </source>
</evidence>
<dbReference type="Gene3D" id="3.50.50.60">
    <property type="entry name" value="FAD/NAD(P)-binding domain"/>
    <property type="match status" value="1"/>
</dbReference>
<keyword evidence="9" id="KW-1185">Reference proteome</keyword>
<dbReference type="InterPro" id="IPR036188">
    <property type="entry name" value="FAD/NAD-bd_sf"/>
</dbReference>
<keyword evidence="6" id="KW-0732">Signal</keyword>
<gene>
    <name evidence="8" type="ORF">OD355_09565</name>
</gene>
<dbReference type="Proteomes" id="UP001209317">
    <property type="component" value="Unassembled WGS sequence"/>
</dbReference>
<dbReference type="AlphaFoldDB" id="A0AAE3IP70"/>
<dbReference type="GO" id="GO:0051539">
    <property type="term" value="F:4 iron, 4 sulfur cluster binding"/>
    <property type="evidence" value="ECO:0007669"/>
    <property type="project" value="UniProtKB-KW"/>
</dbReference>
<keyword evidence="2" id="KW-0479">Metal-binding</keyword>
<evidence type="ECO:0000313" key="8">
    <source>
        <dbReference type="EMBL" id="MCU7694760.1"/>
    </source>
</evidence>
<dbReference type="PROSITE" id="PS51272">
    <property type="entry name" value="SLH"/>
    <property type="match status" value="1"/>
</dbReference>
<dbReference type="InterPro" id="IPR001119">
    <property type="entry name" value="SLH_dom"/>
</dbReference>